<protein>
    <submittedName>
        <fullName evidence="1">Uncharacterized protein</fullName>
    </submittedName>
</protein>
<evidence type="ECO:0000313" key="2">
    <source>
        <dbReference type="Proteomes" id="UP000007843"/>
    </source>
</evidence>
<sequence>MEAFSYTLSKQRIFPEAMLAHLSGLHGPQTTLNP</sequence>
<gene>
    <name evidence="1" type="ordered locus">KOX_05500</name>
</gene>
<dbReference type="AlphaFoldDB" id="A0A0H3H974"/>
<dbReference type="Proteomes" id="UP000007843">
    <property type="component" value="Chromosome"/>
</dbReference>
<evidence type="ECO:0000313" key="1">
    <source>
        <dbReference type="EMBL" id="AEX02835.1"/>
    </source>
</evidence>
<proteinExistence type="predicted"/>
<dbReference type="EMBL" id="CP003218">
    <property type="protein sequence ID" value="AEX02835.1"/>
    <property type="molecule type" value="Genomic_DNA"/>
</dbReference>
<organism evidence="1 2">
    <name type="scientific">Klebsiella michiganensis (strain ATCC 8724 / DSM 4798 / JCM 20051 / NBRC 3318 / NRRL B-199 / KCTC 1686 / BUCSAV 143 / CCM 1901)</name>
    <dbReference type="NCBI Taxonomy" id="1006551"/>
    <lineage>
        <taxon>Bacteria</taxon>
        <taxon>Pseudomonadati</taxon>
        <taxon>Pseudomonadota</taxon>
        <taxon>Gammaproteobacteria</taxon>
        <taxon>Enterobacterales</taxon>
        <taxon>Enterobacteriaceae</taxon>
        <taxon>Klebsiella/Raoultella group</taxon>
        <taxon>Klebsiella</taxon>
    </lineage>
</organism>
<dbReference type="KEGG" id="kox:KOX_05500"/>
<reference evidence="1 2" key="1">
    <citation type="journal article" date="2012" name="J. Bacteriol.">
        <title>Complete genome sequence of Klebsiella oxytoca KCTC 1686, used in production of 2,3-butanediol.</title>
        <authorList>
            <person name="Shin S.H."/>
            <person name="Kim S."/>
            <person name="Kim J.Y."/>
            <person name="Lee S."/>
            <person name="Um Y."/>
            <person name="Oh M.K."/>
            <person name="Kim Y.R."/>
            <person name="Lee J."/>
            <person name="Yang K.S."/>
        </authorList>
    </citation>
    <scope>NUCLEOTIDE SEQUENCE [LARGE SCALE GENOMIC DNA]</scope>
    <source>
        <strain evidence="2">ATCC 8724 / DSM 4798 / JCM 20051 / NBRC 3318 / NRRL B-199 / KCTC 1686</strain>
    </source>
</reference>
<dbReference type="HOGENOM" id="CLU_3374196_0_0_6"/>
<accession>A0A0H3H974</accession>
<name>A0A0H3H974_KLEM8</name>